<sequence>MKKLIATLLCLTMAMSLASCSRKDPEETSEQIEPSVLVTEVPLTDPTQPAETTSNLAADFVKCKTEKIAFGEEDDYGYRAEASLYIPELLIKSSYADSVNKEISDAYEKIKNDLNKNDKADYSGTSYIAYLTKEGVLSLVFTIYDENAGYEYKVYNIDTKTGEKVENARIAQIAGVSDITKAAKDAFQNFLNKAGVYEVENYKVVSEKGEMDGSGKADIEKSFTDEYINDKMQIGLTNEGKMFFVTKISESSGTAYSFEIYDCDGTYLDDEENPFWTGDKDRDDEDNKGKETTAVIALNKKDYLKDKVVKFKVKDEYNKKKKKWTYVTYELHFPELLIKSSYADSINKAMDKLIKEYKKEFKENGDVYEGAEYIAYLSKEGVLSIIFIETSGNDQIDCRLYNIDVKTGEKVDNARIAQIAGVTSIRKTAMDALQTKYNNEKHYKIKNYKVVKKKGKKKNEDDKEVEKSFNEKHLNDKMKIGLTDQSKIFFISDYIGGNGDEFTGIYDANGKDLYNTKDPNWVGQKD</sequence>
<feature type="signal peptide" evidence="1">
    <location>
        <begin position="1"/>
        <end position="18"/>
    </location>
</feature>
<accession>W0FIX9</accession>
<organism evidence="2">
    <name type="scientific">uncultured bacterium Contig1758</name>
    <dbReference type="NCBI Taxonomy" id="1393501"/>
    <lineage>
        <taxon>Bacteria</taxon>
        <taxon>environmental samples</taxon>
    </lineage>
</organism>
<protein>
    <recommendedName>
        <fullName evidence="3">Lipoprotein</fullName>
    </recommendedName>
</protein>
<reference evidence="2" key="1">
    <citation type="journal article" date="2013" name="PLoS ONE">
        <title>Metagenomic insights into the carbohydrate-active enzymes carried by the microorganisms adhering to solid digesta in the rumen of cows.</title>
        <authorList>
            <person name="Wang L."/>
            <person name="Hatem A."/>
            <person name="Catalyurek U.V."/>
            <person name="Morrison M."/>
            <person name="Yu Z."/>
        </authorList>
    </citation>
    <scope>NUCLEOTIDE SEQUENCE</scope>
</reference>
<dbReference type="PROSITE" id="PS51257">
    <property type="entry name" value="PROKAR_LIPOPROTEIN"/>
    <property type="match status" value="1"/>
</dbReference>
<dbReference type="EMBL" id="KC246806">
    <property type="protein sequence ID" value="AHF24796.1"/>
    <property type="molecule type" value="Genomic_DNA"/>
</dbReference>
<proteinExistence type="predicted"/>
<evidence type="ECO:0008006" key="3">
    <source>
        <dbReference type="Google" id="ProtNLM"/>
    </source>
</evidence>
<dbReference type="AlphaFoldDB" id="W0FIX9"/>
<feature type="chain" id="PRO_5004788740" description="Lipoprotein" evidence="1">
    <location>
        <begin position="19"/>
        <end position="526"/>
    </location>
</feature>
<evidence type="ECO:0000313" key="2">
    <source>
        <dbReference type="EMBL" id="AHF24796.1"/>
    </source>
</evidence>
<keyword evidence="1" id="KW-0732">Signal</keyword>
<name>W0FIX9_9BACT</name>
<evidence type="ECO:0000256" key="1">
    <source>
        <dbReference type="SAM" id="SignalP"/>
    </source>
</evidence>